<protein>
    <submittedName>
        <fullName evidence="3">VWFA and cache domain-containing protein CG16868-like Protein</fullName>
    </submittedName>
</protein>
<keyword evidence="1" id="KW-0472">Membrane</keyword>
<reference evidence="3 4" key="2">
    <citation type="journal article" date="2010" name="Nucleic Acids Res.">
        <title>BeetleBase in 2010: revisions to provide comprehensive genomic information for Tribolium castaneum.</title>
        <authorList>
            <person name="Kim H.S."/>
            <person name="Murphy T."/>
            <person name="Xia J."/>
            <person name="Caragea D."/>
            <person name="Park Y."/>
            <person name="Beeman R.W."/>
            <person name="Lorenzen M.D."/>
            <person name="Butcher S."/>
            <person name="Manak J.R."/>
            <person name="Brown S.J."/>
        </authorList>
    </citation>
    <scope>NUCLEOTIDE SEQUENCE [LARGE SCALE GENOMIC DNA]</scope>
    <source>
        <strain evidence="3 4">Georgia GA2</strain>
    </source>
</reference>
<dbReference type="AlphaFoldDB" id="D7EK69"/>
<reference evidence="3 4" key="1">
    <citation type="journal article" date="2008" name="Nature">
        <title>The genome of the model beetle and pest Tribolium castaneum.</title>
        <authorList>
            <consortium name="Tribolium Genome Sequencing Consortium"/>
            <person name="Richards S."/>
            <person name="Gibbs R.A."/>
            <person name="Weinstock G.M."/>
            <person name="Brown S.J."/>
            <person name="Denell R."/>
            <person name="Beeman R.W."/>
            <person name="Gibbs R."/>
            <person name="Beeman R.W."/>
            <person name="Brown S.J."/>
            <person name="Bucher G."/>
            <person name="Friedrich M."/>
            <person name="Grimmelikhuijzen C.J."/>
            <person name="Klingler M."/>
            <person name="Lorenzen M."/>
            <person name="Richards S."/>
            <person name="Roth S."/>
            <person name="Schroder R."/>
            <person name="Tautz D."/>
            <person name="Zdobnov E.M."/>
            <person name="Muzny D."/>
            <person name="Gibbs R.A."/>
            <person name="Weinstock G.M."/>
            <person name="Attaway T."/>
            <person name="Bell S."/>
            <person name="Buhay C.J."/>
            <person name="Chandrabose M.N."/>
            <person name="Chavez D."/>
            <person name="Clerk-Blankenburg K.P."/>
            <person name="Cree A."/>
            <person name="Dao M."/>
            <person name="Davis C."/>
            <person name="Chacko J."/>
            <person name="Dinh H."/>
            <person name="Dugan-Rocha S."/>
            <person name="Fowler G."/>
            <person name="Garner T.T."/>
            <person name="Garnes J."/>
            <person name="Gnirke A."/>
            <person name="Hawes A."/>
            <person name="Hernandez J."/>
            <person name="Hines S."/>
            <person name="Holder M."/>
            <person name="Hume J."/>
            <person name="Jhangiani S.N."/>
            <person name="Joshi V."/>
            <person name="Khan Z.M."/>
            <person name="Jackson L."/>
            <person name="Kovar C."/>
            <person name="Kowis A."/>
            <person name="Lee S."/>
            <person name="Lewis L.R."/>
            <person name="Margolis J."/>
            <person name="Morgan M."/>
            <person name="Nazareth L.V."/>
            <person name="Nguyen N."/>
            <person name="Okwuonu G."/>
            <person name="Parker D."/>
            <person name="Richards S."/>
            <person name="Ruiz S.J."/>
            <person name="Santibanez J."/>
            <person name="Savard J."/>
            <person name="Scherer S.E."/>
            <person name="Schneider B."/>
            <person name="Sodergren E."/>
            <person name="Tautz D."/>
            <person name="Vattahil S."/>
            <person name="Villasana D."/>
            <person name="White C.S."/>
            <person name="Wright R."/>
            <person name="Park Y."/>
            <person name="Beeman R.W."/>
            <person name="Lord J."/>
            <person name="Oppert B."/>
            <person name="Lorenzen M."/>
            <person name="Brown S."/>
            <person name="Wang L."/>
            <person name="Savard J."/>
            <person name="Tautz D."/>
            <person name="Richards S."/>
            <person name="Weinstock G."/>
            <person name="Gibbs R.A."/>
            <person name="Liu Y."/>
            <person name="Worley K."/>
            <person name="Weinstock G."/>
            <person name="Elsik C.G."/>
            <person name="Reese J.T."/>
            <person name="Elhaik E."/>
            <person name="Landan G."/>
            <person name="Graur D."/>
            <person name="Arensburger P."/>
            <person name="Atkinson P."/>
            <person name="Beeman R.W."/>
            <person name="Beidler J."/>
            <person name="Brown S.J."/>
            <person name="Demuth J.P."/>
            <person name="Drury D.W."/>
            <person name="Du Y.Z."/>
            <person name="Fujiwara H."/>
            <person name="Lorenzen M."/>
            <person name="Maselli V."/>
            <person name="Osanai M."/>
            <person name="Park Y."/>
            <person name="Robertson H.M."/>
            <person name="Tu Z."/>
            <person name="Wang J.J."/>
            <person name="Wang S."/>
            <person name="Richards S."/>
            <person name="Song H."/>
            <person name="Zhang L."/>
            <person name="Sodergren E."/>
            <person name="Werner D."/>
            <person name="Stanke M."/>
            <person name="Morgenstern B."/>
            <person name="Solovyev V."/>
            <person name="Kosarev P."/>
            <person name="Brown G."/>
            <person name="Chen H.C."/>
            <person name="Ermolaeva O."/>
            <person name="Hlavina W."/>
            <person name="Kapustin Y."/>
            <person name="Kiryutin B."/>
            <person name="Kitts P."/>
            <person name="Maglott D."/>
            <person name="Pruitt K."/>
            <person name="Sapojnikov V."/>
            <person name="Souvorov A."/>
            <person name="Mackey A.J."/>
            <person name="Waterhouse R.M."/>
            <person name="Wyder S."/>
            <person name="Zdobnov E.M."/>
            <person name="Zdobnov E.M."/>
            <person name="Wyder S."/>
            <person name="Kriventseva E.V."/>
            <person name="Kadowaki T."/>
            <person name="Bork P."/>
            <person name="Aranda M."/>
            <person name="Bao R."/>
            <person name="Beermann A."/>
            <person name="Berns N."/>
            <person name="Bolognesi R."/>
            <person name="Bonneton F."/>
            <person name="Bopp D."/>
            <person name="Brown S.J."/>
            <person name="Bucher G."/>
            <person name="Butts T."/>
            <person name="Chaumot A."/>
            <person name="Denell R.E."/>
            <person name="Ferrier D.E."/>
            <person name="Friedrich M."/>
            <person name="Gordon C.M."/>
            <person name="Jindra M."/>
            <person name="Klingler M."/>
            <person name="Lan Q."/>
            <person name="Lattorff H.M."/>
            <person name="Laudet V."/>
            <person name="von Levetsow C."/>
            <person name="Liu Z."/>
            <person name="Lutz R."/>
            <person name="Lynch J.A."/>
            <person name="da Fonseca R.N."/>
            <person name="Posnien N."/>
            <person name="Reuter R."/>
            <person name="Roth S."/>
            <person name="Savard J."/>
            <person name="Schinko J.B."/>
            <person name="Schmitt C."/>
            <person name="Schoppmeier M."/>
            <person name="Schroder R."/>
            <person name="Shippy T.D."/>
            <person name="Simonnet F."/>
            <person name="Marques-Souza H."/>
            <person name="Tautz D."/>
            <person name="Tomoyasu Y."/>
            <person name="Trauner J."/>
            <person name="Van der Zee M."/>
            <person name="Vervoort M."/>
            <person name="Wittkopp N."/>
            <person name="Wimmer E.A."/>
            <person name="Yang X."/>
            <person name="Jones A.K."/>
            <person name="Sattelle D.B."/>
            <person name="Ebert P.R."/>
            <person name="Nelson D."/>
            <person name="Scott J.G."/>
            <person name="Beeman R.W."/>
            <person name="Muthukrishnan S."/>
            <person name="Kramer K.J."/>
            <person name="Arakane Y."/>
            <person name="Beeman R.W."/>
            <person name="Zhu Q."/>
            <person name="Hogenkamp D."/>
            <person name="Dixit R."/>
            <person name="Oppert B."/>
            <person name="Jiang H."/>
            <person name="Zou Z."/>
            <person name="Marshall J."/>
            <person name="Elpidina E."/>
            <person name="Vinokurov K."/>
            <person name="Oppert C."/>
            <person name="Zou Z."/>
            <person name="Evans J."/>
            <person name="Lu Z."/>
            <person name="Zhao P."/>
            <person name="Sumathipala N."/>
            <person name="Altincicek B."/>
            <person name="Vilcinskas A."/>
            <person name="Williams M."/>
            <person name="Hultmark D."/>
            <person name="Hetru C."/>
            <person name="Jiang H."/>
            <person name="Grimmelikhuijzen C.J."/>
            <person name="Hauser F."/>
            <person name="Cazzamali G."/>
            <person name="Williamson M."/>
            <person name="Park Y."/>
            <person name="Li B."/>
            <person name="Tanaka Y."/>
            <person name="Predel R."/>
            <person name="Neupert S."/>
            <person name="Schachtner J."/>
            <person name="Verleyen P."/>
            <person name="Raible F."/>
            <person name="Bork P."/>
            <person name="Friedrich M."/>
            <person name="Walden K.K."/>
            <person name="Robertson H.M."/>
            <person name="Angeli S."/>
            <person name="Foret S."/>
            <person name="Bucher G."/>
            <person name="Schuetz S."/>
            <person name="Maleszka R."/>
            <person name="Wimmer E.A."/>
            <person name="Beeman R.W."/>
            <person name="Lorenzen M."/>
            <person name="Tomoyasu Y."/>
            <person name="Miller S.C."/>
            <person name="Grossmann D."/>
            <person name="Bucher G."/>
        </authorList>
    </citation>
    <scope>NUCLEOTIDE SEQUENCE [LARGE SCALE GENOMIC DNA]</scope>
    <source>
        <strain evidence="3 4">Georgia GA2</strain>
    </source>
</reference>
<dbReference type="STRING" id="7070.D7EK69"/>
<dbReference type="InterPro" id="IPR036465">
    <property type="entry name" value="vWFA_dom_sf"/>
</dbReference>
<dbReference type="EMBL" id="KQ971466">
    <property type="protein sequence ID" value="EFA13000.2"/>
    <property type="molecule type" value="Genomic_DNA"/>
</dbReference>
<dbReference type="GO" id="GO:0005891">
    <property type="term" value="C:voltage-gated calcium channel complex"/>
    <property type="evidence" value="ECO:0000318"/>
    <property type="project" value="GO_Central"/>
</dbReference>
<dbReference type="PANTHER" id="PTHR10166">
    <property type="entry name" value="VOLTAGE-DEPENDENT CALCIUM CHANNEL SUBUNIT ALPHA-2/DELTA-RELATED"/>
    <property type="match status" value="1"/>
</dbReference>
<feature type="domain" description="VWFA" evidence="2">
    <location>
        <begin position="195"/>
        <end position="344"/>
    </location>
</feature>
<dbReference type="eggNOG" id="KOG2353">
    <property type="taxonomic scope" value="Eukaryota"/>
</dbReference>
<evidence type="ECO:0000313" key="3">
    <source>
        <dbReference type="EMBL" id="EFA13000.2"/>
    </source>
</evidence>
<name>D7EK69_TRICA</name>
<dbReference type="InterPro" id="IPR002035">
    <property type="entry name" value="VWF_A"/>
</dbReference>
<proteinExistence type="predicted"/>
<dbReference type="Gene3D" id="3.30.450.20">
    <property type="entry name" value="PAS domain"/>
    <property type="match status" value="1"/>
</dbReference>
<dbReference type="PANTHER" id="PTHR10166:SF66">
    <property type="entry name" value="VWFA AND CACHE DOMAIN-CONTAINING PROTEIN CG16868"/>
    <property type="match status" value="1"/>
</dbReference>
<evidence type="ECO:0000256" key="1">
    <source>
        <dbReference type="SAM" id="Phobius"/>
    </source>
</evidence>
<evidence type="ECO:0000259" key="2">
    <source>
        <dbReference type="PROSITE" id="PS50234"/>
    </source>
</evidence>
<keyword evidence="4" id="KW-1185">Reference proteome</keyword>
<dbReference type="PROSITE" id="PS50234">
    <property type="entry name" value="VWFA"/>
    <property type="match status" value="1"/>
</dbReference>
<dbReference type="InterPro" id="IPR051173">
    <property type="entry name" value="Ca_channel_alpha-2/delta"/>
</dbReference>
<feature type="transmembrane region" description="Helical" evidence="1">
    <location>
        <begin position="1017"/>
        <end position="1041"/>
    </location>
</feature>
<sequence>MSSVSEYNSAFKSLALVLLIIPICVFTSELNDVWMRNVSKELGEDLGIIKNEELGISYIKKLYKTFNYTSAIIDANKTVNEIVYKLERKIDDIFSALLTTKAAIQNLQMLNYTLKIRSTLLPCIKNQTDKSEEAIISLLDKIKTHVITKNDTKQQYFISTSDLQCHYSPFINCERIDHMLLWKNFMSRNNYASKNIVLLLDHGGSLNKRHFAIVLSIAKQIVENLDEDDKIAILAISNDWSSPLLNEECPVTNQVPSVVDDVPNFTHVTASRKKLLYNFIDGMHKGSGATNHSLGLQKALKVIENSQIQNETVMILYISRGLLSSLTEAKAVLETIVEASQNISCPFVINTCAVIDDSRPTIYETQFLEDIALQNYQKYNISHPGNVFRGIMVPINSTETVGFALARFYMDYNQNYNLQKLISLPTWDERSNDLTISFSLGYLHNSNFGLLGLDVYFASWARELIYFSNSHKNYYAFLTDMAGRVILHPKFASVMSVKRQLQYVDISYFENVAYPHIVKKRLLNEREGFQLTTQFGSPVKWTWKRVGDWFIVCIVTHESPTPLKPHHITWPFNTSDDYSIRLVYRHLLPSESNLCRHFNQAATLDAGSLYLSSSCFQSEKKTIEEDLHITKNNTQQLEDLGLKPEIKDEVAALAYILSFLRSQHLSSFKSKYIVRRYVASYSGVLQMFPGSILDQGLDPTKRAWFVQAVEHKSKIIMIPPYLDEGGAGYIVTIAYATSDVVVALDVSYGFVFRTLLKRMPFCLATNVTCFLMDDRGYLIYHPNLINPNEHGPVEKQHIVHKESLVANDILSHKYFIKKVLCNSYGSGTVQRYYKLNTSYSDVLVSSVQGEHCVSYHIAAIRNSNVFVGMVNATCNVVVTFCPCSIVDRLCLNCNRMEQKECECPCECPLEQLKCTDYNHSNNPVCNWFPEHVTLKARFVEDATSEMKSCFPASCKREKTHLRCLGVTGCEWCKYDIDGSPLESPFCASMATCFNGIIGSVTPYRNSLHEIDLPEESFSVPISVITLFIFGVLLLLCMFYVYHRSLAPQATERLYLSSTQENHLRMSDLNLSDNYHAMGNHRDKLLHEDKPDPISPYCVSSNYKRTTLAADSDHGYSTMTQHDESEHMSLAPVEFDSLDDDLGSDSVSTHISVPNKGHVEPAQFTCIPRNKCIVVPVTVHRNMETT</sequence>
<dbReference type="OMA" id="NTHPYLS"/>
<dbReference type="FunCoup" id="D7EK69">
    <property type="interactions" value="171"/>
</dbReference>
<dbReference type="OrthoDB" id="2150145at2759"/>
<dbReference type="HOGENOM" id="CLU_004521_0_0_1"/>
<dbReference type="InParanoid" id="D7EK69"/>
<dbReference type="SUPFAM" id="SSF53300">
    <property type="entry name" value="vWA-like"/>
    <property type="match status" value="1"/>
</dbReference>
<dbReference type="Gene3D" id="3.40.50.410">
    <property type="entry name" value="von Willebrand factor, type A domain"/>
    <property type="match status" value="1"/>
</dbReference>
<organism evidence="3 4">
    <name type="scientific">Tribolium castaneum</name>
    <name type="common">Red flour beetle</name>
    <dbReference type="NCBI Taxonomy" id="7070"/>
    <lineage>
        <taxon>Eukaryota</taxon>
        <taxon>Metazoa</taxon>
        <taxon>Ecdysozoa</taxon>
        <taxon>Arthropoda</taxon>
        <taxon>Hexapoda</taxon>
        <taxon>Insecta</taxon>
        <taxon>Pterygota</taxon>
        <taxon>Neoptera</taxon>
        <taxon>Endopterygota</taxon>
        <taxon>Coleoptera</taxon>
        <taxon>Polyphaga</taxon>
        <taxon>Cucujiformia</taxon>
        <taxon>Tenebrionidae</taxon>
        <taxon>Tenebrionidae incertae sedis</taxon>
        <taxon>Tribolium</taxon>
    </lineage>
</organism>
<evidence type="ECO:0000313" key="4">
    <source>
        <dbReference type="Proteomes" id="UP000007266"/>
    </source>
</evidence>
<accession>D7EK69</accession>
<dbReference type="Proteomes" id="UP000007266">
    <property type="component" value="Unassembled WGS sequence"/>
</dbReference>
<keyword evidence="1" id="KW-1133">Transmembrane helix</keyword>
<dbReference type="GO" id="GO:0005245">
    <property type="term" value="F:voltage-gated calcium channel activity"/>
    <property type="evidence" value="ECO:0000318"/>
    <property type="project" value="GO_Central"/>
</dbReference>
<gene>
    <name evidence="3" type="primary">AUGUSTUS-3.0.2_01965</name>
    <name evidence="3" type="ORF">TcasGA2_TC001965</name>
</gene>
<keyword evidence="1" id="KW-0812">Transmembrane</keyword>
<dbReference type="KEGG" id="tca:656480"/>